<dbReference type="EMBL" id="BBTG02000019">
    <property type="protein sequence ID" value="GAO18249.1"/>
    <property type="molecule type" value="Genomic_DNA"/>
</dbReference>
<sequence length="238" mass="25577">MDMDVETRNSIALHTRSMESPVTRARLCIRGRQPAVGCTLIPGTGHLHQNASRNAYLVPALDAVNLTPQRRGLRPAIAALPKLRHQGRSSRGTASLRNTLALDLGHGGGESPGSHARWLGSVPPGMALVWMPGNGRVRQAVLPIGAQGTALAALKAYRQAALLALLQDPATWPATQVASGYAFEDGFPAFVGSFEPEIFVKPRDLGEMLRLCLIRHVSWSVEDGGVWAFIIIDWAAVL</sequence>
<accession>A0A1B5L451</accession>
<organism evidence="1 2">
    <name type="scientific">Ustilaginoidea virens</name>
    <name type="common">Rice false smut fungus</name>
    <name type="synonym">Villosiclava virens</name>
    <dbReference type="NCBI Taxonomy" id="1159556"/>
    <lineage>
        <taxon>Eukaryota</taxon>
        <taxon>Fungi</taxon>
        <taxon>Dikarya</taxon>
        <taxon>Ascomycota</taxon>
        <taxon>Pezizomycotina</taxon>
        <taxon>Sordariomycetes</taxon>
        <taxon>Hypocreomycetidae</taxon>
        <taxon>Hypocreales</taxon>
        <taxon>Clavicipitaceae</taxon>
        <taxon>Ustilaginoidea</taxon>
    </lineage>
</organism>
<name>A0A1B5L451_USTVR</name>
<evidence type="ECO:0000313" key="2">
    <source>
        <dbReference type="Proteomes" id="UP000054053"/>
    </source>
</evidence>
<reference evidence="2" key="1">
    <citation type="journal article" date="2016" name="Genome Announc.">
        <title>Genome sequence of Ustilaginoidea virens IPU010, a rice pathogenic fungus causing false smut.</title>
        <authorList>
            <person name="Kumagai T."/>
            <person name="Ishii T."/>
            <person name="Terai G."/>
            <person name="Umemura M."/>
            <person name="Machida M."/>
            <person name="Asai K."/>
        </authorList>
    </citation>
    <scope>NUCLEOTIDE SEQUENCE [LARGE SCALE GENOMIC DNA]</scope>
    <source>
        <strain evidence="2">IPU010</strain>
    </source>
</reference>
<dbReference type="AlphaFoldDB" id="A0A1B5L451"/>
<proteinExistence type="predicted"/>
<protein>
    <submittedName>
        <fullName evidence="1">Uncharacterized protein</fullName>
    </submittedName>
</protein>
<evidence type="ECO:0000313" key="1">
    <source>
        <dbReference type="EMBL" id="GAO18249.1"/>
    </source>
</evidence>
<gene>
    <name evidence="1" type="ORF">UVI_02037270</name>
</gene>
<dbReference type="Proteomes" id="UP000054053">
    <property type="component" value="Unassembled WGS sequence"/>
</dbReference>
<comment type="caution">
    <text evidence="1">The sequence shown here is derived from an EMBL/GenBank/DDBJ whole genome shotgun (WGS) entry which is preliminary data.</text>
</comment>